<evidence type="ECO:0000313" key="11">
    <source>
        <dbReference type="Proteomes" id="UP000317318"/>
    </source>
</evidence>
<comment type="similarity">
    <text evidence="2">Belongs to the class-V pyridoxal-phosphate-dependent aminotransferase family. NifS/IscS subfamily.</text>
</comment>
<dbReference type="PANTHER" id="PTHR11601:SF34">
    <property type="entry name" value="CYSTEINE DESULFURASE"/>
    <property type="match status" value="1"/>
</dbReference>
<dbReference type="RefSeq" id="WP_145366052.1">
    <property type="nucleotide sequence ID" value="NZ_CP036268.1"/>
</dbReference>
<name>A0A517R7S8_9PLAN</name>
<dbReference type="AlphaFoldDB" id="A0A517R7S8"/>
<dbReference type="Pfam" id="PF00266">
    <property type="entry name" value="Aminotran_5"/>
    <property type="match status" value="1"/>
</dbReference>
<feature type="domain" description="Aminotransferase class V" evidence="9">
    <location>
        <begin position="5"/>
        <end position="362"/>
    </location>
</feature>
<organism evidence="10 11">
    <name type="scientific">Stratiformator vulcanicus</name>
    <dbReference type="NCBI Taxonomy" id="2527980"/>
    <lineage>
        <taxon>Bacteria</taxon>
        <taxon>Pseudomonadati</taxon>
        <taxon>Planctomycetota</taxon>
        <taxon>Planctomycetia</taxon>
        <taxon>Planctomycetales</taxon>
        <taxon>Planctomycetaceae</taxon>
        <taxon>Stratiformator</taxon>
    </lineage>
</organism>
<dbReference type="InterPro" id="IPR016454">
    <property type="entry name" value="Cysteine_dSase"/>
</dbReference>
<keyword evidence="11" id="KW-1185">Reference proteome</keyword>
<dbReference type="GO" id="GO:0051536">
    <property type="term" value="F:iron-sulfur cluster binding"/>
    <property type="evidence" value="ECO:0007669"/>
    <property type="project" value="UniProtKB-KW"/>
</dbReference>
<dbReference type="Proteomes" id="UP000317318">
    <property type="component" value="Chromosome"/>
</dbReference>
<reference evidence="10 11" key="1">
    <citation type="submission" date="2019-02" db="EMBL/GenBank/DDBJ databases">
        <title>Deep-cultivation of Planctomycetes and their phenomic and genomic characterization uncovers novel biology.</title>
        <authorList>
            <person name="Wiegand S."/>
            <person name="Jogler M."/>
            <person name="Boedeker C."/>
            <person name="Pinto D."/>
            <person name="Vollmers J."/>
            <person name="Rivas-Marin E."/>
            <person name="Kohn T."/>
            <person name="Peeters S.H."/>
            <person name="Heuer A."/>
            <person name="Rast P."/>
            <person name="Oberbeckmann S."/>
            <person name="Bunk B."/>
            <person name="Jeske O."/>
            <person name="Meyerdierks A."/>
            <person name="Storesund J.E."/>
            <person name="Kallscheuer N."/>
            <person name="Luecker S."/>
            <person name="Lage O.M."/>
            <person name="Pohl T."/>
            <person name="Merkel B.J."/>
            <person name="Hornburger P."/>
            <person name="Mueller R.-W."/>
            <person name="Bruemmer F."/>
            <person name="Labrenz M."/>
            <person name="Spormann A.M."/>
            <person name="Op den Camp H."/>
            <person name="Overmann J."/>
            <person name="Amann R."/>
            <person name="Jetten M.S.M."/>
            <person name="Mascher T."/>
            <person name="Medema M.H."/>
            <person name="Devos D.P."/>
            <person name="Kaster A.-K."/>
            <person name="Ovreas L."/>
            <person name="Rohde M."/>
            <person name="Galperin M.Y."/>
            <person name="Jogler C."/>
        </authorList>
    </citation>
    <scope>NUCLEOTIDE SEQUENCE [LARGE SCALE GENOMIC DNA]</scope>
    <source>
        <strain evidence="10 11">Pan189</strain>
    </source>
</reference>
<dbReference type="Gene3D" id="3.90.1150.10">
    <property type="entry name" value="Aspartate Aminotransferase, domain 1"/>
    <property type="match status" value="1"/>
</dbReference>
<dbReference type="OrthoDB" id="9808002at2"/>
<evidence type="ECO:0000256" key="8">
    <source>
        <dbReference type="ARBA" id="ARBA00050776"/>
    </source>
</evidence>
<dbReference type="InterPro" id="IPR000192">
    <property type="entry name" value="Aminotrans_V_dom"/>
</dbReference>
<dbReference type="PIRSF" id="PIRSF005572">
    <property type="entry name" value="NifS"/>
    <property type="match status" value="1"/>
</dbReference>
<dbReference type="PANTHER" id="PTHR11601">
    <property type="entry name" value="CYSTEINE DESULFURYLASE FAMILY MEMBER"/>
    <property type="match status" value="1"/>
</dbReference>
<sequence>MPDPIYLDNNATTRPLPEVIETVAEASRIAFANPGSRHGLGRQARQILEDSRESIAKIIDCDPSELIFTSGGTESINLALFGFATGPRRKLVRPAGEHPATVEATESLRQRGWGIAEIALDGAGRFAPASLDAIDWTQVGLATSLLAHNETGVIQDLAPLAARCREQRVPLHIDALQAVGKMPVSFRELGCAALSFGAHKFHGPRGVGGLVICRGWKPTPLQFGGFQEHELRPGTEPVALVAGMAKALELWSNERDDRTARMTSLRDRFESSLAEKCGPIVINGSEANRLPNTSNIAFPGLDGEALLVTLDLEGIACSLGSACKSGSVEPSPVLVAMGLTADIYNASVRFSLGADTSEAEIDEAVSRIAGVVASLRAVEAAV</sequence>
<accession>A0A517R7S8</accession>
<dbReference type="EMBL" id="CP036268">
    <property type="protein sequence ID" value="QDT39946.1"/>
    <property type="molecule type" value="Genomic_DNA"/>
</dbReference>
<gene>
    <name evidence="10" type="primary">nifS</name>
    <name evidence="10" type="ORF">Pan189_43580</name>
</gene>
<dbReference type="Gene3D" id="1.10.260.50">
    <property type="match status" value="1"/>
</dbReference>
<dbReference type="GO" id="GO:0031071">
    <property type="term" value="F:cysteine desulfurase activity"/>
    <property type="evidence" value="ECO:0007669"/>
    <property type="project" value="UniProtKB-EC"/>
</dbReference>
<dbReference type="GO" id="GO:0046872">
    <property type="term" value="F:metal ion binding"/>
    <property type="evidence" value="ECO:0007669"/>
    <property type="project" value="UniProtKB-KW"/>
</dbReference>
<evidence type="ECO:0000256" key="1">
    <source>
        <dbReference type="ARBA" id="ARBA00001933"/>
    </source>
</evidence>
<evidence type="ECO:0000313" key="10">
    <source>
        <dbReference type="EMBL" id="QDT39946.1"/>
    </source>
</evidence>
<keyword evidence="5" id="KW-0663">Pyridoxal phosphate</keyword>
<evidence type="ECO:0000256" key="6">
    <source>
        <dbReference type="ARBA" id="ARBA00023004"/>
    </source>
</evidence>
<evidence type="ECO:0000256" key="4">
    <source>
        <dbReference type="ARBA" id="ARBA00022723"/>
    </source>
</evidence>
<dbReference type="KEGG" id="svp:Pan189_43580"/>
<keyword evidence="4" id="KW-0479">Metal-binding</keyword>
<protein>
    <submittedName>
        <fullName evidence="10">Cysteine desulfurase</fullName>
        <ecNumber evidence="10">2.8.1.7</ecNumber>
    </submittedName>
</protein>
<comment type="catalytic activity">
    <reaction evidence="8">
        <text>(sulfur carrier)-H + L-cysteine = (sulfur carrier)-SH + L-alanine</text>
        <dbReference type="Rhea" id="RHEA:43892"/>
        <dbReference type="Rhea" id="RHEA-COMP:14737"/>
        <dbReference type="Rhea" id="RHEA-COMP:14739"/>
        <dbReference type="ChEBI" id="CHEBI:29917"/>
        <dbReference type="ChEBI" id="CHEBI:35235"/>
        <dbReference type="ChEBI" id="CHEBI:57972"/>
        <dbReference type="ChEBI" id="CHEBI:64428"/>
        <dbReference type="EC" id="2.8.1.7"/>
    </reaction>
</comment>
<evidence type="ECO:0000259" key="9">
    <source>
        <dbReference type="Pfam" id="PF00266"/>
    </source>
</evidence>
<keyword evidence="7" id="KW-0411">Iron-sulfur</keyword>
<dbReference type="InterPro" id="IPR015422">
    <property type="entry name" value="PyrdxlP-dep_Trfase_small"/>
</dbReference>
<dbReference type="SUPFAM" id="SSF53383">
    <property type="entry name" value="PLP-dependent transferases"/>
    <property type="match status" value="1"/>
</dbReference>
<evidence type="ECO:0000256" key="7">
    <source>
        <dbReference type="ARBA" id="ARBA00023014"/>
    </source>
</evidence>
<dbReference type="InterPro" id="IPR015424">
    <property type="entry name" value="PyrdxlP-dep_Trfase"/>
</dbReference>
<keyword evidence="3 10" id="KW-0808">Transferase</keyword>
<dbReference type="Gene3D" id="3.40.640.10">
    <property type="entry name" value="Type I PLP-dependent aspartate aminotransferase-like (Major domain)"/>
    <property type="match status" value="1"/>
</dbReference>
<comment type="cofactor">
    <cofactor evidence="1">
        <name>pyridoxal 5'-phosphate</name>
        <dbReference type="ChEBI" id="CHEBI:597326"/>
    </cofactor>
</comment>
<evidence type="ECO:0000256" key="2">
    <source>
        <dbReference type="ARBA" id="ARBA00006490"/>
    </source>
</evidence>
<proteinExistence type="inferred from homology"/>
<dbReference type="InterPro" id="IPR015421">
    <property type="entry name" value="PyrdxlP-dep_Trfase_major"/>
</dbReference>
<evidence type="ECO:0000256" key="3">
    <source>
        <dbReference type="ARBA" id="ARBA00022679"/>
    </source>
</evidence>
<evidence type="ECO:0000256" key="5">
    <source>
        <dbReference type="ARBA" id="ARBA00022898"/>
    </source>
</evidence>
<keyword evidence="6" id="KW-0408">Iron</keyword>
<dbReference type="EC" id="2.8.1.7" evidence="10"/>